<evidence type="ECO:0000256" key="1">
    <source>
        <dbReference type="ARBA" id="ARBA00005474"/>
    </source>
</evidence>
<feature type="compositionally biased region" description="Basic and acidic residues" evidence="2">
    <location>
        <begin position="261"/>
        <end position="270"/>
    </location>
</feature>
<dbReference type="PROSITE" id="PS50891">
    <property type="entry name" value="LOB"/>
    <property type="match status" value="1"/>
</dbReference>
<reference evidence="4 5" key="1">
    <citation type="submission" date="2023-10" db="EMBL/GenBank/DDBJ databases">
        <title>Chromosome-scale genome assembly provides insights into flower coloration mechanisms of Canna indica.</title>
        <authorList>
            <person name="Li C."/>
        </authorList>
    </citation>
    <scope>NUCLEOTIDE SEQUENCE [LARGE SCALE GENOMIC DNA]</scope>
    <source>
        <tissue evidence="4">Flower</tissue>
    </source>
</reference>
<evidence type="ECO:0000259" key="3">
    <source>
        <dbReference type="PROSITE" id="PS50891"/>
    </source>
</evidence>
<feature type="compositionally biased region" description="Low complexity" evidence="2">
    <location>
        <begin position="1"/>
        <end position="32"/>
    </location>
</feature>
<keyword evidence="5" id="KW-1185">Reference proteome</keyword>
<feature type="region of interest" description="Disordered" evidence="2">
    <location>
        <begin position="261"/>
        <end position="284"/>
    </location>
</feature>
<gene>
    <name evidence="4" type="ORF">Cni_G11777</name>
</gene>
<dbReference type="Proteomes" id="UP001327560">
    <property type="component" value="Chromosome 4"/>
</dbReference>
<comment type="similarity">
    <text evidence="1">Belongs to the LOB domain-containing protein family.</text>
</comment>
<accession>A0AAQ3K6W7</accession>
<evidence type="ECO:0000313" key="5">
    <source>
        <dbReference type="Proteomes" id="UP001327560"/>
    </source>
</evidence>
<feature type="domain" description="LOB" evidence="3">
    <location>
        <begin position="38"/>
        <end position="139"/>
    </location>
</feature>
<dbReference type="PANTHER" id="PTHR31301:SF186">
    <property type="entry name" value="OS09G0364100 PROTEIN"/>
    <property type="match status" value="1"/>
</dbReference>
<sequence>MTSFSTTSTSNTSHSTSTNSKTSSSSRLSNSSQPTVNSACAACRYQRRKCKPDCILAPFFPANNQQKFLNAHRLFGVSNINKIIANLDPYQRTEAMHTIIFQSDMRAHDPVGGCYHYIRELERQLEHDTAELELVLRQLAVCRAQAAAATAQQMAPPDMDQVNPNLLLNAAAADDAGNVIYDHGNGLFPSVHPQQQQQYYNYLCYDGSGMSSRDQNNSVVVQNGDNLLSLQQQQHHHHCVVEDEDVKPLVDMFEVRTLIGTDHDEGDSKNDTINCEVASHHRHR</sequence>
<dbReference type="Pfam" id="PF03195">
    <property type="entry name" value="LOB"/>
    <property type="match status" value="1"/>
</dbReference>
<dbReference type="AlphaFoldDB" id="A0AAQ3K6W7"/>
<feature type="region of interest" description="Disordered" evidence="2">
    <location>
        <begin position="1"/>
        <end position="34"/>
    </location>
</feature>
<evidence type="ECO:0000313" key="4">
    <source>
        <dbReference type="EMBL" id="WOL03057.1"/>
    </source>
</evidence>
<organism evidence="4 5">
    <name type="scientific">Canna indica</name>
    <name type="common">Indian-shot</name>
    <dbReference type="NCBI Taxonomy" id="4628"/>
    <lineage>
        <taxon>Eukaryota</taxon>
        <taxon>Viridiplantae</taxon>
        <taxon>Streptophyta</taxon>
        <taxon>Embryophyta</taxon>
        <taxon>Tracheophyta</taxon>
        <taxon>Spermatophyta</taxon>
        <taxon>Magnoliopsida</taxon>
        <taxon>Liliopsida</taxon>
        <taxon>Zingiberales</taxon>
        <taxon>Cannaceae</taxon>
        <taxon>Canna</taxon>
    </lineage>
</organism>
<protein>
    <recommendedName>
        <fullName evidence="3">LOB domain-containing protein</fullName>
    </recommendedName>
</protein>
<name>A0AAQ3K6W7_9LILI</name>
<dbReference type="EMBL" id="CP136893">
    <property type="protein sequence ID" value="WOL03057.1"/>
    <property type="molecule type" value="Genomic_DNA"/>
</dbReference>
<dbReference type="PANTHER" id="PTHR31301">
    <property type="entry name" value="LOB DOMAIN-CONTAINING PROTEIN 4-RELATED"/>
    <property type="match status" value="1"/>
</dbReference>
<evidence type="ECO:0000256" key="2">
    <source>
        <dbReference type="SAM" id="MobiDB-lite"/>
    </source>
</evidence>
<dbReference type="InterPro" id="IPR004883">
    <property type="entry name" value="LOB"/>
</dbReference>
<proteinExistence type="inferred from homology"/>